<keyword evidence="1" id="KW-0282">Flagellum</keyword>
<evidence type="ECO:0000313" key="2">
    <source>
        <dbReference type="Proteomes" id="UP000790580"/>
    </source>
</evidence>
<dbReference type="PANTHER" id="PTHR39185:SF1">
    <property type="entry name" value="SWARMING MOTILITY PROTEIN SWRD"/>
    <property type="match status" value="1"/>
</dbReference>
<evidence type="ECO:0000313" key="1">
    <source>
        <dbReference type="EMBL" id="MBU9720326.1"/>
    </source>
</evidence>
<dbReference type="Proteomes" id="UP000790580">
    <property type="component" value="Unassembled WGS sequence"/>
</dbReference>
<sequence>MILLTKLNGQTFTLNALYIEQIQEFPDTTITMMNGKILVVKDSEEDVRIKVEEFYRQVGLTAMKRIGDHSV</sequence>
<keyword evidence="1" id="KW-0966">Cell projection</keyword>
<protein>
    <submittedName>
        <fullName evidence="1">Flagellar FlbD family protein</fullName>
    </submittedName>
</protein>
<name>A0ABS6JP38_9BACI</name>
<keyword evidence="2" id="KW-1185">Reference proteome</keyword>
<organism evidence="1 2">
    <name type="scientific">Evansella alkalicola</name>
    <dbReference type="NCBI Taxonomy" id="745819"/>
    <lineage>
        <taxon>Bacteria</taxon>
        <taxon>Bacillati</taxon>
        <taxon>Bacillota</taxon>
        <taxon>Bacilli</taxon>
        <taxon>Bacillales</taxon>
        <taxon>Bacillaceae</taxon>
        <taxon>Evansella</taxon>
    </lineage>
</organism>
<accession>A0ABS6JP38</accession>
<comment type="caution">
    <text evidence="1">The sequence shown here is derived from an EMBL/GenBank/DDBJ whole genome shotgun (WGS) entry which is preliminary data.</text>
</comment>
<dbReference type="RefSeq" id="WP_088075689.1">
    <property type="nucleotide sequence ID" value="NZ_JAHQCR010000016.1"/>
</dbReference>
<proteinExistence type="predicted"/>
<dbReference type="Pfam" id="PF06289">
    <property type="entry name" value="FlbD"/>
    <property type="match status" value="1"/>
</dbReference>
<gene>
    <name evidence="1" type="ORF">KS407_02590</name>
</gene>
<keyword evidence="1" id="KW-0969">Cilium</keyword>
<dbReference type="PANTHER" id="PTHR39185">
    <property type="entry name" value="SWARMING MOTILITY PROTEIN SWRD"/>
    <property type="match status" value="1"/>
</dbReference>
<reference evidence="1 2" key="1">
    <citation type="submission" date="2021-06" db="EMBL/GenBank/DDBJ databases">
        <title>Bacillus sp. RD4P76, an endophyte from a halophyte.</title>
        <authorList>
            <person name="Sun J.-Q."/>
        </authorList>
    </citation>
    <scope>NUCLEOTIDE SEQUENCE [LARGE SCALE GENOMIC DNA]</scope>
    <source>
        <strain evidence="1 2">JCM 17098</strain>
    </source>
</reference>
<dbReference type="EMBL" id="JAHQCR010000016">
    <property type="protein sequence ID" value="MBU9720326.1"/>
    <property type="molecule type" value="Genomic_DNA"/>
</dbReference>
<dbReference type="InterPro" id="IPR009384">
    <property type="entry name" value="SwrD-like"/>
</dbReference>